<reference evidence="3 4" key="1">
    <citation type="submission" date="2019-03" db="EMBL/GenBank/DDBJ databases">
        <title>Draft genome sequences of novel Actinobacteria.</title>
        <authorList>
            <person name="Sahin N."/>
            <person name="Ay H."/>
            <person name="Saygin H."/>
        </authorList>
    </citation>
    <scope>NUCLEOTIDE SEQUENCE [LARGE SCALE GENOMIC DNA]</scope>
    <source>
        <strain evidence="3 4">CH32</strain>
    </source>
</reference>
<feature type="compositionally biased region" description="Basic and acidic residues" evidence="1">
    <location>
        <begin position="33"/>
        <end position="46"/>
    </location>
</feature>
<evidence type="ECO:0000256" key="1">
    <source>
        <dbReference type="SAM" id="MobiDB-lite"/>
    </source>
</evidence>
<feature type="region of interest" description="Disordered" evidence="1">
    <location>
        <begin position="1"/>
        <end position="46"/>
    </location>
</feature>
<dbReference type="OrthoDB" id="2751008at2"/>
<feature type="domain" description="Deoxyribonuclease NucA/NucB" evidence="2">
    <location>
        <begin position="86"/>
        <end position="167"/>
    </location>
</feature>
<gene>
    <name evidence="3" type="ORF">E1286_13235</name>
</gene>
<dbReference type="Proteomes" id="UP000295302">
    <property type="component" value="Unassembled WGS sequence"/>
</dbReference>
<sequence>MPSRLRSQDRRPIDPGFARVPGSARPRPSPPPRPEEITPRTPYARDRCHHAQVAARCVTTEFATEPNSRQSLLDRATSGQKAPDGRTWYSKNESAKNKVCKADFPNAAAEEKRCDEYPFASTLQGGGLGNGNFSIRALEKSHNSSEGWHKSVFYARYRVAGGNHFWVSVE</sequence>
<organism evidence="3 4">
    <name type="scientific">Nonomuraea terrae</name>
    <dbReference type="NCBI Taxonomy" id="2530383"/>
    <lineage>
        <taxon>Bacteria</taxon>
        <taxon>Bacillati</taxon>
        <taxon>Actinomycetota</taxon>
        <taxon>Actinomycetes</taxon>
        <taxon>Streptosporangiales</taxon>
        <taxon>Streptosporangiaceae</taxon>
        <taxon>Nonomuraea</taxon>
    </lineage>
</organism>
<keyword evidence="4" id="KW-1185">Reference proteome</keyword>
<evidence type="ECO:0000259" key="2">
    <source>
        <dbReference type="Pfam" id="PF14040"/>
    </source>
</evidence>
<protein>
    <recommendedName>
        <fullName evidence="2">Deoxyribonuclease NucA/NucB domain-containing protein</fullName>
    </recommendedName>
</protein>
<dbReference type="EMBL" id="SMKQ01000029">
    <property type="protein sequence ID" value="TDD49830.1"/>
    <property type="molecule type" value="Genomic_DNA"/>
</dbReference>
<proteinExistence type="predicted"/>
<feature type="compositionally biased region" description="Basic and acidic residues" evidence="1">
    <location>
        <begin position="1"/>
        <end position="13"/>
    </location>
</feature>
<comment type="caution">
    <text evidence="3">The sequence shown here is derived from an EMBL/GenBank/DDBJ whole genome shotgun (WGS) entry which is preliminary data.</text>
</comment>
<dbReference type="AlphaFoldDB" id="A0A4R4YXY5"/>
<dbReference type="Pfam" id="PF14040">
    <property type="entry name" value="DNase_NucA_NucB"/>
    <property type="match status" value="1"/>
</dbReference>
<accession>A0A4R4YXY5</accession>
<evidence type="ECO:0000313" key="3">
    <source>
        <dbReference type="EMBL" id="TDD49830.1"/>
    </source>
</evidence>
<dbReference type="InterPro" id="IPR029476">
    <property type="entry name" value="DNase_NucA_NucB"/>
</dbReference>
<feature type="region of interest" description="Disordered" evidence="1">
    <location>
        <begin position="64"/>
        <end position="91"/>
    </location>
</feature>
<evidence type="ECO:0000313" key="4">
    <source>
        <dbReference type="Proteomes" id="UP000295302"/>
    </source>
</evidence>
<name>A0A4R4YXY5_9ACTN</name>